<dbReference type="EMBL" id="CP024785">
    <property type="protein sequence ID" value="AUB42316.1"/>
    <property type="molecule type" value="Genomic_DNA"/>
</dbReference>
<accession>A0A2K8T3L9</accession>
<proteinExistence type="predicted"/>
<name>A0A2K8T3L9_9NOSO</name>
<sequence length="48" mass="5719">MPTDLVNKFLLSTVEERLHIIQNQRKSEQLRIYFGDNAYAEYVAIRFS</sequence>
<gene>
    <name evidence="1" type="ORF">COO91_08437</name>
</gene>
<dbReference type="AlphaFoldDB" id="A0A2K8T3L9"/>
<reference evidence="1 2" key="1">
    <citation type="submission" date="2017-11" db="EMBL/GenBank/DDBJ databases">
        <title>Complete genome of a free-living desiccation-tolerant cyanobacterium and its photosynthetic adaptation to extreme terrestrial habitat.</title>
        <authorList>
            <person name="Shang J."/>
        </authorList>
    </citation>
    <scope>NUCLEOTIDE SEQUENCE [LARGE SCALE GENOMIC DNA]</scope>
    <source>
        <strain evidence="1 2">CCNUN1</strain>
    </source>
</reference>
<protein>
    <submittedName>
        <fullName evidence="1">Uncharacterized protein</fullName>
    </submittedName>
</protein>
<evidence type="ECO:0000313" key="2">
    <source>
        <dbReference type="Proteomes" id="UP000232003"/>
    </source>
</evidence>
<keyword evidence="2" id="KW-1185">Reference proteome</keyword>
<dbReference type="Proteomes" id="UP000232003">
    <property type="component" value="Chromosome"/>
</dbReference>
<organism evidence="1 2">
    <name type="scientific">Nostoc flagelliforme CCNUN1</name>
    <dbReference type="NCBI Taxonomy" id="2038116"/>
    <lineage>
        <taxon>Bacteria</taxon>
        <taxon>Bacillati</taxon>
        <taxon>Cyanobacteriota</taxon>
        <taxon>Cyanophyceae</taxon>
        <taxon>Nostocales</taxon>
        <taxon>Nostocaceae</taxon>
        <taxon>Nostoc</taxon>
    </lineage>
</organism>
<evidence type="ECO:0000313" key="1">
    <source>
        <dbReference type="EMBL" id="AUB42316.1"/>
    </source>
</evidence>
<dbReference type="KEGG" id="nfl:COO91_08437"/>